<dbReference type="EMBL" id="BART01041925">
    <property type="protein sequence ID" value="GAH29942.1"/>
    <property type="molecule type" value="Genomic_DNA"/>
</dbReference>
<comment type="caution">
    <text evidence="1">The sequence shown here is derived from an EMBL/GenBank/DDBJ whole genome shotgun (WGS) entry which is preliminary data.</text>
</comment>
<evidence type="ECO:0008006" key="2">
    <source>
        <dbReference type="Google" id="ProtNLM"/>
    </source>
</evidence>
<name>X1EBF2_9ZZZZ</name>
<gene>
    <name evidence="1" type="ORF">S01H4_67069</name>
</gene>
<reference evidence="1" key="1">
    <citation type="journal article" date="2014" name="Front. Microbiol.">
        <title>High frequency of phylogenetically diverse reductive dehalogenase-homologous genes in deep subseafloor sedimentary metagenomes.</title>
        <authorList>
            <person name="Kawai M."/>
            <person name="Futagami T."/>
            <person name="Toyoda A."/>
            <person name="Takaki Y."/>
            <person name="Nishi S."/>
            <person name="Hori S."/>
            <person name="Arai W."/>
            <person name="Tsubouchi T."/>
            <person name="Morono Y."/>
            <person name="Uchiyama I."/>
            <person name="Ito T."/>
            <person name="Fujiyama A."/>
            <person name="Inagaki F."/>
            <person name="Takami H."/>
        </authorList>
    </citation>
    <scope>NUCLEOTIDE SEQUENCE</scope>
    <source>
        <strain evidence="1">Expedition CK06-06</strain>
    </source>
</reference>
<protein>
    <recommendedName>
        <fullName evidence="2">Major facilitator superfamily (MFS) profile domain-containing protein</fullName>
    </recommendedName>
</protein>
<sequence length="49" mass="4985">GAGLANLSYWGLRILISIMALEIIPTQSRGTGTGLKTLASSVGITVGLI</sequence>
<evidence type="ECO:0000313" key="1">
    <source>
        <dbReference type="EMBL" id="GAH29942.1"/>
    </source>
</evidence>
<proteinExistence type="predicted"/>
<feature type="non-terminal residue" evidence="1">
    <location>
        <position position="1"/>
    </location>
</feature>
<organism evidence="1">
    <name type="scientific">marine sediment metagenome</name>
    <dbReference type="NCBI Taxonomy" id="412755"/>
    <lineage>
        <taxon>unclassified sequences</taxon>
        <taxon>metagenomes</taxon>
        <taxon>ecological metagenomes</taxon>
    </lineage>
</organism>
<feature type="non-terminal residue" evidence="1">
    <location>
        <position position="49"/>
    </location>
</feature>
<dbReference type="AlphaFoldDB" id="X1EBF2"/>
<accession>X1EBF2</accession>